<evidence type="ECO:0000313" key="1">
    <source>
        <dbReference type="EMBL" id="SIP88301.1"/>
    </source>
</evidence>
<keyword evidence="2" id="KW-1185">Reference proteome</keyword>
<dbReference type="AlphaFoldDB" id="A0A1N6N8C2"/>
<reference evidence="1 2" key="1">
    <citation type="submission" date="2017-01" db="EMBL/GenBank/DDBJ databases">
        <authorList>
            <person name="Mah S.A."/>
            <person name="Swanson W.J."/>
            <person name="Moy G.W."/>
            <person name="Vacquier V.D."/>
        </authorList>
    </citation>
    <scope>NUCLEOTIDE SEQUENCE [LARGE SCALE GENOMIC DNA]</scope>
    <source>
        <strain evidence="1 2">DSM 7027</strain>
    </source>
</reference>
<dbReference type="Proteomes" id="UP000186895">
    <property type="component" value="Unassembled WGS sequence"/>
</dbReference>
<dbReference type="EMBL" id="FTMN01000001">
    <property type="protein sequence ID" value="SIP88301.1"/>
    <property type="molecule type" value="Genomic_DNA"/>
</dbReference>
<sequence length="140" mass="15720">MYYQIEPEVAGGWGEGTQANTTIHPPEVKKLVYEFEGWSGDSIVTSFPCYLITEELAQSLTQTKLSGYKLARCEVTKSEVFNELYPNITLPLFLWLKVVGESGIDDFGIGNDLRLVVSDVALSVLKEHSLHECEIEEVEF</sequence>
<dbReference type="RefSeq" id="WP_217695075.1">
    <property type="nucleotide sequence ID" value="NZ_FTMN01000001.1"/>
</dbReference>
<name>A0A1N6N8C2_9GAMM</name>
<gene>
    <name evidence="1" type="ORF">SAMN05421647_101120</name>
</gene>
<organism evidence="1 2">
    <name type="scientific">Marinobacterium stanieri</name>
    <dbReference type="NCBI Taxonomy" id="49186"/>
    <lineage>
        <taxon>Bacteria</taxon>
        <taxon>Pseudomonadati</taxon>
        <taxon>Pseudomonadota</taxon>
        <taxon>Gammaproteobacteria</taxon>
        <taxon>Oceanospirillales</taxon>
        <taxon>Oceanospirillaceae</taxon>
        <taxon>Marinobacterium</taxon>
    </lineage>
</organism>
<accession>A0A1N6N8C2</accession>
<evidence type="ECO:0000313" key="2">
    <source>
        <dbReference type="Proteomes" id="UP000186895"/>
    </source>
</evidence>
<protein>
    <submittedName>
        <fullName evidence="1">Uncharacterized protein</fullName>
    </submittedName>
</protein>
<proteinExistence type="predicted"/>